<organism evidence="2 3">
    <name type="scientific">Pyxidicoccus parkwayensis</name>
    <dbReference type="NCBI Taxonomy" id="2813578"/>
    <lineage>
        <taxon>Bacteria</taxon>
        <taxon>Pseudomonadati</taxon>
        <taxon>Myxococcota</taxon>
        <taxon>Myxococcia</taxon>
        <taxon>Myxococcales</taxon>
        <taxon>Cystobacterineae</taxon>
        <taxon>Myxococcaceae</taxon>
        <taxon>Pyxidicoccus</taxon>
    </lineage>
</organism>
<gene>
    <name evidence="2" type="ORF">JY651_13000</name>
</gene>
<keyword evidence="3" id="KW-1185">Reference proteome</keyword>
<dbReference type="Proteomes" id="UP000662747">
    <property type="component" value="Chromosome"/>
</dbReference>
<evidence type="ECO:0000313" key="2">
    <source>
        <dbReference type="EMBL" id="QSQ25786.1"/>
    </source>
</evidence>
<dbReference type="EMBL" id="CP071090">
    <property type="protein sequence ID" value="QSQ25786.1"/>
    <property type="molecule type" value="Genomic_DNA"/>
</dbReference>
<evidence type="ECO:0000259" key="1">
    <source>
        <dbReference type="Pfam" id="PF07791"/>
    </source>
</evidence>
<name>A0ABX7P5S5_9BACT</name>
<reference evidence="2 3" key="1">
    <citation type="submission" date="2021-02" db="EMBL/GenBank/DDBJ databases">
        <title>De Novo genome assembly of isolated myxobacteria.</title>
        <authorList>
            <person name="Stevens D.C."/>
        </authorList>
    </citation>
    <scope>NUCLEOTIDE SEQUENCE [LARGE SCALE GENOMIC DNA]</scope>
    <source>
        <strain evidence="3">SCPEA02</strain>
    </source>
</reference>
<dbReference type="RefSeq" id="WP_206727337.1">
    <property type="nucleotide sequence ID" value="NZ_CP071090.1"/>
</dbReference>
<accession>A0ABX7P5S5</accession>
<evidence type="ECO:0000313" key="3">
    <source>
        <dbReference type="Proteomes" id="UP000662747"/>
    </source>
</evidence>
<proteinExistence type="predicted"/>
<dbReference type="Pfam" id="PF07791">
    <property type="entry name" value="Imm11"/>
    <property type="match status" value="1"/>
</dbReference>
<protein>
    <recommendedName>
        <fullName evidence="1">Immunity MXAN-0049 protein domain-containing protein</fullName>
    </recommendedName>
</protein>
<sequence>MQCDYFVLMRARSQQHPLLAWDQDYLSFLKPGPIELQEPVKLKLGEPVPPKPLMVDHHSLPSPVVSPRLKETLAPLELHGVQWIPADVRVGDGDVRRYWLMHMWRQIRCMDRERSDFTAPPSGLFLLSLDRLVLDEAVLGAIPLQERRVFLLEEDTVHLFHRSVVDLVMSLTPPPEGLRFIPVPDWNDSAGFR</sequence>
<dbReference type="InterPro" id="IPR012433">
    <property type="entry name" value="Imm11"/>
</dbReference>
<feature type="domain" description="Immunity MXAN-0049 protein" evidence="1">
    <location>
        <begin position="34"/>
        <end position="119"/>
    </location>
</feature>